<dbReference type="GO" id="GO:0004792">
    <property type="term" value="F:thiosulfate-cyanide sulfurtransferase activity"/>
    <property type="evidence" value="ECO:0007669"/>
    <property type="project" value="TreeGrafter"/>
</dbReference>
<evidence type="ECO:0000313" key="3">
    <source>
        <dbReference type="EMBL" id="SDK12549.1"/>
    </source>
</evidence>
<dbReference type="FunFam" id="3.40.50.720:FF:000080">
    <property type="entry name" value="Thiazole biosynthesis adenylyltransferase ThiF"/>
    <property type="match status" value="1"/>
</dbReference>
<dbReference type="PANTHER" id="PTHR10953">
    <property type="entry name" value="UBIQUITIN-ACTIVATING ENZYME E1"/>
    <property type="match status" value="1"/>
</dbReference>
<dbReference type="InterPro" id="IPR035985">
    <property type="entry name" value="Ubiquitin-activating_enz"/>
</dbReference>
<dbReference type="GO" id="GO:0005737">
    <property type="term" value="C:cytoplasm"/>
    <property type="evidence" value="ECO:0007669"/>
    <property type="project" value="TreeGrafter"/>
</dbReference>
<name>A0A1G8ZBU0_9EURY</name>
<dbReference type="InterPro" id="IPR000594">
    <property type="entry name" value="ThiF_NAD_FAD-bd"/>
</dbReference>
<comment type="similarity">
    <text evidence="1">Belongs to the HesA/MoeB/ThiF family.</text>
</comment>
<keyword evidence="4" id="KW-1185">Reference proteome</keyword>
<dbReference type="RefSeq" id="WP_066957534.1">
    <property type="nucleotide sequence ID" value="NZ_BCNX01000007.1"/>
</dbReference>
<dbReference type="SUPFAM" id="SSF69572">
    <property type="entry name" value="Activating enzymes of the ubiquitin-like proteins"/>
    <property type="match status" value="1"/>
</dbReference>
<sequence>MLSQNERERYSRQIMLFGEGGQERLKNATIIIAGAGGLGSPVSIYLAIAGVGRIILVDKDAVERTNLNRQILHHDRDIGRKKTASAEEKLRAINPEITVEVVDTTIDETNVRELVGDADGIVDAMDNFPTRYLLNRTALEKRIPLFHGAIRGLYGQATTILPGKTACLRCAFPHPPPREVFPVVGVTPGFIGMVQATEVVKYIVGMGELLANRLLLWDGERAVVEEVALERNPSCEVCGGMNQHGDAP</sequence>
<dbReference type="InterPro" id="IPR045886">
    <property type="entry name" value="ThiF/MoeB/HesA"/>
</dbReference>
<organism evidence="3 4">
    <name type="scientific">Methanoculleus thermophilus</name>
    <dbReference type="NCBI Taxonomy" id="2200"/>
    <lineage>
        <taxon>Archaea</taxon>
        <taxon>Methanobacteriati</taxon>
        <taxon>Methanobacteriota</taxon>
        <taxon>Stenosarchaea group</taxon>
        <taxon>Methanomicrobia</taxon>
        <taxon>Methanomicrobiales</taxon>
        <taxon>Methanomicrobiaceae</taxon>
        <taxon>Methanoculleus</taxon>
    </lineage>
</organism>
<dbReference type="CDD" id="cd00757">
    <property type="entry name" value="ThiF_MoeB_HesA_family"/>
    <property type="match status" value="1"/>
</dbReference>
<dbReference type="OrthoDB" id="7915at2157"/>
<gene>
    <name evidence="3" type="ORF">SAMN04488571_10484</name>
</gene>
<dbReference type="AlphaFoldDB" id="A0A1G8ZBU0"/>
<keyword evidence="3" id="KW-0548">Nucleotidyltransferase</keyword>
<dbReference type="Gene3D" id="3.40.50.720">
    <property type="entry name" value="NAD(P)-binding Rossmann-like Domain"/>
    <property type="match status" value="1"/>
</dbReference>
<dbReference type="GO" id="GO:0008641">
    <property type="term" value="F:ubiquitin-like modifier activating enzyme activity"/>
    <property type="evidence" value="ECO:0007669"/>
    <property type="project" value="InterPro"/>
</dbReference>
<evidence type="ECO:0000259" key="2">
    <source>
        <dbReference type="Pfam" id="PF00899"/>
    </source>
</evidence>
<accession>A0A1G8ZBU0</accession>
<evidence type="ECO:0000313" key="4">
    <source>
        <dbReference type="Proteomes" id="UP000326500"/>
    </source>
</evidence>
<dbReference type="EMBL" id="FNFT01000004">
    <property type="protein sequence ID" value="SDK12549.1"/>
    <property type="molecule type" value="Genomic_DNA"/>
</dbReference>
<dbReference type="GO" id="GO:0016779">
    <property type="term" value="F:nucleotidyltransferase activity"/>
    <property type="evidence" value="ECO:0007669"/>
    <property type="project" value="UniProtKB-KW"/>
</dbReference>
<proteinExistence type="inferred from homology"/>
<evidence type="ECO:0000256" key="1">
    <source>
        <dbReference type="ARBA" id="ARBA00009919"/>
    </source>
</evidence>
<dbReference type="PANTHER" id="PTHR10953:SF102">
    <property type="entry name" value="ADENYLYLTRANSFERASE AND SULFURTRANSFERASE MOCS3"/>
    <property type="match status" value="1"/>
</dbReference>
<reference evidence="3 4" key="1">
    <citation type="submission" date="2016-10" db="EMBL/GenBank/DDBJ databases">
        <authorList>
            <person name="Varghese N."/>
            <person name="Submissions S."/>
        </authorList>
    </citation>
    <scope>NUCLEOTIDE SEQUENCE [LARGE SCALE GENOMIC DNA]</scope>
    <source>
        <strain evidence="3 4">DSM 2373</strain>
    </source>
</reference>
<dbReference type="Pfam" id="PF00899">
    <property type="entry name" value="ThiF"/>
    <property type="match status" value="1"/>
</dbReference>
<feature type="domain" description="THIF-type NAD/FAD binding fold" evidence="2">
    <location>
        <begin position="10"/>
        <end position="237"/>
    </location>
</feature>
<dbReference type="STRING" id="2200.GCA_001571405_01470"/>
<protein>
    <submittedName>
        <fullName evidence="3">Adenylyltransferase and sulfurtransferase</fullName>
    </submittedName>
</protein>
<dbReference type="Proteomes" id="UP000326500">
    <property type="component" value="Unassembled WGS sequence"/>
</dbReference>
<keyword evidence="3" id="KW-0808">Transferase</keyword>